<dbReference type="EMBL" id="BGZK01000478">
    <property type="protein sequence ID" value="GBP46183.1"/>
    <property type="molecule type" value="Genomic_DNA"/>
</dbReference>
<protein>
    <submittedName>
        <fullName evidence="1">Uncharacterized protein</fullName>
    </submittedName>
</protein>
<accession>A0A4C1W5A3</accession>
<sequence length="121" mass="13830">MSITLEKMDTPTLNKLPNDIESTNGIDNVIDALTSHITTVVRNSLRKVPVNSDHQKLPADVCKLLRAKNATLRCVSAYTTPVNRSHARVFQRKVRARVWKVHNDNWSALIEEITPTHKDYW</sequence>
<organism evidence="1 2">
    <name type="scientific">Eumeta variegata</name>
    <name type="common">Bagworm moth</name>
    <name type="synonym">Eumeta japonica</name>
    <dbReference type="NCBI Taxonomy" id="151549"/>
    <lineage>
        <taxon>Eukaryota</taxon>
        <taxon>Metazoa</taxon>
        <taxon>Ecdysozoa</taxon>
        <taxon>Arthropoda</taxon>
        <taxon>Hexapoda</taxon>
        <taxon>Insecta</taxon>
        <taxon>Pterygota</taxon>
        <taxon>Neoptera</taxon>
        <taxon>Endopterygota</taxon>
        <taxon>Lepidoptera</taxon>
        <taxon>Glossata</taxon>
        <taxon>Ditrysia</taxon>
        <taxon>Tineoidea</taxon>
        <taxon>Psychidae</taxon>
        <taxon>Oiketicinae</taxon>
        <taxon>Eumeta</taxon>
    </lineage>
</organism>
<gene>
    <name evidence="1" type="ORF">EVAR_24590_1</name>
</gene>
<proteinExistence type="predicted"/>
<name>A0A4C1W5A3_EUMVA</name>
<dbReference type="AlphaFoldDB" id="A0A4C1W5A3"/>
<keyword evidence="2" id="KW-1185">Reference proteome</keyword>
<reference evidence="1 2" key="1">
    <citation type="journal article" date="2019" name="Commun. Biol.">
        <title>The bagworm genome reveals a unique fibroin gene that provides high tensile strength.</title>
        <authorList>
            <person name="Kono N."/>
            <person name="Nakamura H."/>
            <person name="Ohtoshi R."/>
            <person name="Tomita M."/>
            <person name="Numata K."/>
            <person name="Arakawa K."/>
        </authorList>
    </citation>
    <scope>NUCLEOTIDE SEQUENCE [LARGE SCALE GENOMIC DNA]</scope>
</reference>
<dbReference type="OrthoDB" id="6817329at2759"/>
<comment type="caution">
    <text evidence="1">The sequence shown here is derived from an EMBL/GenBank/DDBJ whole genome shotgun (WGS) entry which is preliminary data.</text>
</comment>
<dbReference type="Proteomes" id="UP000299102">
    <property type="component" value="Unassembled WGS sequence"/>
</dbReference>
<evidence type="ECO:0000313" key="1">
    <source>
        <dbReference type="EMBL" id="GBP46183.1"/>
    </source>
</evidence>
<evidence type="ECO:0000313" key="2">
    <source>
        <dbReference type="Proteomes" id="UP000299102"/>
    </source>
</evidence>